<dbReference type="AlphaFoldDB" id="A0A2D3WFT2"/>
<dbReference type="PIRSF" id="PIRSF005788">
    <property type="entry name" value="NifK"/>
    <property type="match status" value="1"/>
</dbReference>
<proteinExistence type="predicted"/>
<gene>
    <name evidence="1" type="ORF">CFH80_01175</name>
</gene>
<reference evidence="1 2" key="1">
    <citation type="journal article" date="2017" name="Front. Microbiol.">
        <title>Comparative Genomic Analysis of the Class Epsilonproteobacteria and Proposed Reclassification to Epsilonbacteraeota (phyl. nov.).</title>
        <authorList>
            <person name="Waite D.W."/>
            <person name="Vanwonterghem I."/>
            <person name="Rinke C."/>
            <person name="Parks D.H."/>
            <person name="Zhang Y."/>
            <person name="Takai K."/>
            <person name="Sievert S.M."/>
            <person name="Simon J."/>
            <person name="Campbell B.J."/>
            <person name="Hanson T.E."/>
            <person name="Woyke T."/>
            <person name="Klotz M.G."/>
            <person name="Hugenholtz P."/>
        </authorList>
    </citation>
    <scope>NUCLEOTIDE SEQUENCE [LARGE SCALE GENOMIC DNA]</scope>
    <source>
        <strain evidence="1">UBA11420</strain>
    </source>
</reference>
<organism evidence="1 2">
    <name type="scientific">Sulfurospirillum cavolei</name>
    <dbReference type="NCBI Taxonomy" id="366522"/>
    <lineage>
        <taxon>Bacteria</taxon>
        <taxon>Pseudomonadati</taxon>
        <taxon>Campylobacterota</taxon>
        <taxon>Epsilonproteobacteria</taxon>
        <taxon>Campylobacterales</taxon>
        <taxon>Sulfurospirillaceae</taxon>
        <taxon>Sulfurospirillum</taxon>
    </lineage>
</organism>
<dbReference type="NCBIfam" id="TIGR02935">
    <property type="entry name" value="NifX-associated nitrogen fixation protein"/>
    <property type="match status" value="1"/>
</dbReference>
<dbReference type="Pfam" id="PF03270">
    <property type="entry name" value="DUF269"/>
    <property type="match status" value="1"/>
</dbReference>
<dbReference type="Proteomes" id="UP000231638">
    <property type="component" value="Unassembled WGS sequence"/>
</dbReference>
<comment type="caution">
    <text evidence="1">The sequence shown here is derived from an EMBL/GenBank/DDBJ whole genome shotgun (WGS) entry which is preliminary data.</text>
</comment>
<protein>
    <submittedName>
        <fullName evidence="1">Nitrogen fixation protein</fullName>
    </submittedName>
</protein>
<dbReference type="InterPro" id="IPR004952">
    <property type="entry name" value="NifX-assoc_nitrogen_fix"/>
</dbReference>
<name>A0A2D3WFT2_9BACT</name>
<evidence type="ECO:0000313" key="1">
    <source>
        <dbReference type="EMBL" id="DAB37136.1"/>
    </source>
</evidence>
<sequence>MNELEKLFIETLISQTRALDQFGTWAKKSDEELLCEKYVKSKEALKNVPIIADIDEMQIQDIRLIFQAIALAFELKTGVMCSVVMEMSHEGFGRAVVLADKIVVTNKFFKDAHRYSFRTYEDVVKEGGKMLKSAIEIYEQYTLKAG</sequence>
<dbReference type="STRING" id="366522.GCA_001548055_01579"/>
<accession>A0A2D3WFT2</accession>
<dbReference type="Gene3D" id="1.10.3100.20">
    <property type="entry name" value="Protein of unknown function DUF269"/>
    <property type="match status" value="1"/>
</dbReference>
<dbReference type="EMBL" id="DLUG01000038">
    <property type="protein sequence ID" value="DAB37136.1"/>
    <property type="molecule type" value="Genomic_DNA"/>
</dbReference>
<evidence type="ECO:0000313" key="2">
    <source>
        <dbReference type="Proteomes" id="UP000231638"/>
    </source>
</evidence>